<evidence type="ECO:0000259" key="3">
    <source>
        <dbReference type="Pfam" id="PF03469"/>
    </source>
</evidence>
<protein>
    <recommendedName>
        <fullName evidence="3">Factor of DNA methylation 1-5/IDN2 domain-containing protein</fullName>
    </recommendedName>
</protein>
<dbReference type="PANTHER" id="PTHR21596">
    <property type="entry name" value="RIBONUCLEASE P SUBUNIT P38"/>
    <property type="match status" value="1"/>
</dbReference>
<name>A0A9R1WMS5_LACSA</name>
<dbReference type="AlphaFoldDB" id="A0A9R1WMS5"/>
<keyword evidence="1" id="KW-0175">Coiled coil</keyword>
<keyword evidence="2" id="KW-0472">Membrane</keyword>
<proteinExistence type="predicted"/>
<dbReference type="PANTHER" id="PTHR21596:SF3">
    <property type="entry name" value="FACTOR OF DNA METHYLATION 1-RELATED"/>
    <property type="match status" value="1"/>
</dbReference>
<sequence>MDHSSGEDWIASDKSSGSSNYVWLACSDDFESQGEIGDYLRKKHELRTISDLVQEAVQTRNKTVVELASEIDRRNENLDDLQIKYIQKRVSLSRMLEEKYSLHQAFYENEMLVVKLEKGKKKLNSLMKKLKTRREKGWVLKKVLGFGRQLDVEQKLEMRIKELKRKVQMMKHLGDEDDAAVQEKITKMNNELEINMEEMENMENLNQTHLVKECQSNDELKEVRKELIKGLKGTLSGRTNIGVKRMGEIDMKAFHDACKEKFGNEEAQIKASELCSMWQEKLKNPEWHPDGDNLKEVINEEDELLKNLKAEWGGWVVGAFKEMNEYNPSGRYVVNELWNFKDNRKATLKEVISYIFKNLKSLKRKEKLENEEAEIKASETRSLWQNKVKNHPEWHVVEVDGDAEEVKNLKAEGGNGIFDEVVAALKEMNEYNYNPSGRYVVNKIWNLKDNHKAATLKEKRIFLLKMMVFGAILMTVVIMLLTKFPLLLTFPQVLL</sequence>
<feature type="domain" description="Factor of DNA methylation 1-5/IDN2" evidence="3">
    <location>
        <begin position="244"/>
        <end position="365"/>
    </location>
</feature>
<dbReference type="GO" id="GO:0080188">
    <property type="term" value="P:gene silencing by siRNA-directed DNA methylation"/>
    <property type="evidence" value="ECO:0007669"/>
    <property type="project" value="InterPro"/>
</dbReference>
<dbReference type="InterPro" id="IPR005379">
    <property type="entry name" value="FDM1-5/IDN2_XH"/>
</dbReference>
<feature type="coiled-coil region" evidence="1">
    <location>
        <begin position="113"/>
        <end position="205"/>
    </location>
</feature>
<feature type="transmembrane region" description="Helical" evidence="2">
    <location>
        <begin position="462"/>
        <end position="481"/>
    </location>
</feature>
<keyword evidence="2" id="KW-0812">Transmembrane</keyword>
<keyword evidence="2" id="KW-1133">Transmembrane helix</keyword>
<dbReference type="EMBL" id="NBSK02000001">
    <property type="protein sequence ID" value="KAJ0225555.1"/>
    <property type="molecule type" value="Genomic_DNA"/>
</dbReference>
<reference evidence="4 5" key="1">
    <citation type="journal article" date="2017" name="Nat. Commun.">
        <title>Genome assembly with in vitro proximity ligation data and whole-genome triplication in lettuce.</title>
        <authorList>
            <person name="Reyes-Chin-Wo S."/>
            <person name="Wang Z."/>
            <person name="Yang X."/>
            <person name="Kozik A."/>
            <person name="Arikit S."/>
            <person name="Song C."/>
            <person name="Xia L."/>
            <person name="Froenicke L."/>
            <person name="Lavelle D.O."/>
            <person name="Truco M.J."/>
            <person name="Xia R."/>
            <person name="Zhu S."/>
            <person name="Xu C."/>
            <person name="Xu H."/>
            <person name="Xu X."/>
            <person name="Cox K."/>
            <person name="Korf I."/>
            <person name="Meyers B.C."/>
            <person name="Michelmore R.W."/>
        </authorList>
    </citation>
    <scope>NUCLEOTIDE SEQUENCE [LARGE SCALE GENOMIC DNA]</scope>
    <source>
        <strain evidence="5">cv. Salinas</strain>
        <tissue evidence="4">Seedlings</tissue>
    </source>
</reference>
<dbReference type="InterPro" id="IPR038588">
    <property type="entry name" value="XS_domain_sf"/>
</dbReference>
<dbReference type="Gene3D" id="3.30.70.2890">
    <property type="entry name" value="XS domain"/>
    <property type="match status" value="1"/>
</dbReference>
<accession>A0A9R1WMS5</accession>
<evidence type="ECO:0000256" key="1">
    <source>
        <dbReference type="SAM" id="Coils"/>
    </source>
</evidence>
<dbReference type="InterPro" id="IPR045177">
    <property type="entry name" value="FDM1-5/IDN2"/>
</dbReference>
<keyword evidence="5" id="KW-1185">Reference proteome</keyword>
<gene>
    <name evidence="4" type="ORF">LSAT_V11C100013450</name>
</gene>
<evidence type="ECO:0000313" key="4">
    <source>
        <dbReference type="EMBL" id="KAJ0225555.1"/>
    </source>
</evidence>
<dbReference type="Pfam" id="PF03469">
    <property type="entry name" value="XH"/>
    <property type="match status" value="1"/>
</dbReference>
<organism evidence="4 5">
    <name type="scientific">Lactuca sativa</name>
    <name type="common">Garden lettuce</name>
    <dbReference type="NCBI Taxonomy" id="4236"/>
    <lineage>
        <taxon>Eukaryota</taxon>
        <taxon>Viridiplantae</taxon>
        <taxon>Streptophyta</taxon>
        <taxon>Embryophyta</taxon>
        <taxon>Tracheophyta</taxon>
        <taxon>Spermatophyta</taxon>
        <taxon>Magnoliopsida</taxon>
        <taxon>eudicotyledons</taxon>
        <taxon>Gunneridae</taxon>
        <taxon>Pentapetalae</taxon>
        <taxon>asterids</taxon>
        <taxon>campanulids</taxon>
        <taxon>Asterales</taxon>
        <taxon>Asteraceae</taxon>
        <taxon>Cichorioideae</taxon>
        <taxon>Cichorieae</taxon>
        <taxon>Lactucinae</taxon>
        <taxon>Lactuca</taxon>
    </lineage>
</organism>
<dbReference type="Proteomes" id="UP000235145">
    <property type="component" value="Unassembled WGS sequence"/>
</dbReference>
<evidence type="ECO:0000313" key="5">
    <source>
        <dbReference type="Proteomes" id="UP000235145"/>
    </source>
</evidence>
<evidence type="ECO:0000256" key="2">
    <source>
        <dbReference type="SAM" id="Phobius"/>
    </source>
</evidence>
<comment type="caution">
    <text evidence="4">The sequence shown here is derived from an EMBL/GenBank/DDBJ whole genome shotgun (WGS) entry which is preliminary data.</text>
</comment>